<evidence type="ECO:0000256" key="6">
    <source>
        <dbReference type="SAM" id="Phobius"/>
    </source>
</evidence>
<dbReference type="Proteomes" id="UP001207918">
    <property type="component" value="Unassembled WGS sequence"/>
</dbReference>
<evidence type="ECO:0000256" key="2">
    <source>
        <dbReference type="ARBA" id="ARBA00022692"/>
    </source>
</evidence>
<keyword evidence="4 6" id="KW-0472">Membrane</keyword>
<evidence type="ECO:0000256" key="1">
    <source>
        <dbReference type="ARBA" id="ARBA00004141"/>
    </source>
</evidence>
<keyword evidence="8" id="KW-1185">Reference proteome</keyword>
<organism evidence="7 8">
    <name type="scientific">Fodinibius salsisoli</name>
    <dbReference type="NCBI Taxonomy" id="2820877"/>
    <lineage>
        <taxon>Bacteria</taxon>
        <taxon>Pseudomonadati</taxon>
        <taxon>Balneolota</taxon>
        <taxon>Balneolia</taxon>
        <taxon>Balneolales</taxon>
        <taxon>Balneolaceae</taxon>
        <taxon>Fodinibius</taxon>
    </lineage>
</organism>
<dbReference type="EMBL" id="JAGGJA010000003">
    <property type="protein sequence ID" value="MCW9706229.1"/>
    <property type="molecule type" value="Genomic_DNA"/>
</dbReference>
<proteinExistence type="inferred from homology"/>
<evidence type="ECO:0000256" key="4">
    <source>
        <dbReference type="ARBA" id="ARBA00023136"/>
    </source>
</evidence>
<comment type="subcellular location">
    <subcellularLocation>
        <location evidence="5">Cell membrane</location>
        <topology evidence="5">Multi-pass membrane protein</topology>
    </subcellularLocation>
    <subcellularLocation>
        <location evidence="1">Membrane</location>
        <topology evidence="1">Multi-pass membrane protein</topology>
    </subcellularLocation>
</comment>
<feature type="transmembrane region" description="Helical" evidence="6">
    <location>
        <begin position="124"/>
        <end position="144"/>
    </location>
</feature>
<dbReference type="PANTHER" id="PTHR11432:SF3">
    <property type="entry name" value="NADH-UBIQUINONE OXIDOREDUCTASE CHAIN 1"/>
    <property type="match status" value="1"/>
</dbReference>
<evidence type="ECO:0000256" key="5">
    <source>
        <dbReference type="RuleBase" id="RU000471"/>
    </source>
</evidence>
<feature type="transmembrane region" description="Helical" evidence="6">
    <location>
        <begin position="56"/>
        <end position="78"/>
    </location>
</feature>
<comment type="caution">
    <text evidence="7">The sequence shown here is derived from an EMBL/GenBank/DDBJ whole genome shotgun (WGS) entry which is preliminary data.</text>
</comment>
<feature type="transmembrane region" description="Helical" evidence="6">
    <location>
        <begin position="243"/>
        <end position="264"/>
    </location>
</feature>
<feature type="transmembrane region" description="Helical" evidence="6">
    <location>
        <begin position="217"/>
        <end position="237"/>
    </location>
</feature>
<protein>
    <submittedName>
        <fullName evidence="7">NADH-quinone oxidoreductase subunit H</fullName>
    </submittedName>
</protein>
<accession>A0ABT3PJY5</accession>
<feature type="transmembrane region" description="Helical" evidence="6">
    <location>
        <begin position="276"/>
        <end position="296"/>
    </location>
</feature>
<sequence length="297" mass="33038">MLTWIAIGLLFAAGVYFVALLEQWSLQGYFDWAAPFNAFLRSFGQEEIRTRRYDTVFYEATPVIFIAVVLLAVAILPFARETVILDLGTAALFINAALVYIMVSLIMAGWSANGVYGMIGGWRAMAQLIAYSMAVVMAITAAVMRAESMAMTPIIQSQASLWNIFYQPVGFLLFYGAVMAIAFLPPFDLPTAEGELAGGAWAEFTGARKTLFRLGRLLLILTLSLAVTIFFLGGWLGPWLPGFVWTFIKTTLVAASFFWVGRYFPRIRHDHLLEWGWKYAVPAALFNILQVGIVLLL</sequence>
<gene>
    <name evidence="7" type="ORF">J6I44_05165</name>
</gene>
<evidence type="ECO:0000313" key="8">
    <source>
        <dbReference type="Proteomes" id="UP001207918"/>
    </source>
</evidence>
<feature type="transmembrane region" description="Helical" evidence="6">
    <location>
        <begin position="164"/>
        <end position="184"/>
    </location>
</feature>
<name>A0ABT3PJY5_9BACT</name>
<dbReference type="PANTHER" id="PTHR11432">
    <property type="entry name" value="NADH DEHYDROGENASE SUBUNIT 1"/>
    <property type="match status" value="1"/>
</dbReference>
<evidence type="ECO:0000256" key="3">
    <source>
        <dbReference type="ARBA" id="ARBA00022989"/>
    </source>
</evidence>
<keyword evidence="5" id="KW-0520">NAD</keyword>
<dbReference type="InterPro" id="IPR001694">
    <property type="entry name" value="NADH_UbQ_OxRdtase_su1/FPO"/>
</dbReference>
<reference evidence="7 8" key="1">
    <citation type="submission" date="2021-03" db="EMBL/GenBank/DDBJ databases">
        <title>Aliifodinibius sp. nov., a new bacterium isolated from saline soil.</title>
        <authorList>
            <person name="Galisteo C."/>
            <person name="De La Haba R."/>
            <person name="Sanchez-Porro C."/>
            <person name="Ventosa A."/>
        </authorList>
    </citation>
    <scope>NUCLEOTIDE SEQUENCE [LARGE SCALE GENOMIC DNA]</scope>
    <source>
        <strain evidence="7 8">1BSP15-2V2</strain>
    </source>
</reference>
<dbReference type="Pfam" id="PF00146">
    <property type="entry name" value="NADHdh"/>
    <property type="match status" value="1"/>
</dbReference>
<comment type="similarity">
    <text evidence="5">Belongs to the complex I subunit 1 family.</text>
</comment>
<keyword evidence="2 5" id="KW-0812">Transmembrane</keyword>
<evidence type="ECO:0000313" key="7">
    <source>
        <dbReference type="EMBL" id="MCW9706229.1"/>
    </source>
</evidence>
<feature type="transmembrane region" description="Helical" evidence="6">
    <location>
        <begin position="90"/>
        <end position="112"/>
    </location>
</feature>
<keyword evidence="3 6" id="KW-1133">Transmembrane helix</keyword>